<feature type="compositionally biased region" description="Low complexity" evidence="5">
    <location>
        <begin position="694"/>
        <end position="703"/>
    </location>
</feature>
<keyword evidence="1" id="KW-0805">Transcription regulation</keyword>
<feature type="region of interest" description="Disordered" evidence="5">
    <location>
        <begin position="404"/>
        <end position="551"/>
    </location>
</feature>
<feature type="compositionally biased region" description="Low complexity" evidence="5">
    <location>
        <begin position="453"/>
        <end position="474"/>
    </location>
</feature>
<feature type="region of interest" description="Disordered" evidence="5">
    <location>
        <begin position="654"/>
        <end position="703"/>
    </location>
</feature>
<keyword evidence="3" id="KW-0804">Transcription</keyword>
<accession>A0AAD6TNQ2</accession>
<keyword evidence="2" id="KW-0238">DNA-binding</keyword>
<feature type="compositionally biased region" description="Low complexity" evidence="5">
    <location>
        <begin position="490"/>
        <end position="522"/>
    </location>
</feature>
<dbReference type="AlphaFoldDB" id="A0AAD6TNQ2"/>
<dbReference type="InterPro" id="IPR001138">
    <property type="entry name" value="Zn2Cys6_DnaBD"/>
</dbReference>
<feature type="compositionally biased region" description="Low complexity" evidence="5">
    <location>
        <begin position="654"/>
        <end position="663"/>
    </location>
</feature>
<dbReference type="SMART" id="SM00066">
    <property type="entry name" value="GAL4"/>
    <property type="match status" value="1"/>
</dbReference>
<protein>
    <recommendedName>
        <fullName evidence="6">Zn(2)-C6 fungal-type domain-containing protein</fullName>
    </recommendedName>
</protein>
<dbReference type="PANTHER" id="PTHR31069">
    <property type="entry name" value="OLEATE-ACTIVATED TRANSCRIPTION FACTOR 1-RELATED"/>
    <property type="match status" value="1"/>
</dbReference>
<dbReference type="GO" id="GO:0000978">
    <property type="term" value="F:RNA polymerase II cis-regulatory region sequence-specific DNA binding"/>
    <property type="evidence" value="ECO:0007669"/>
    <property type="project" value="TreeGrafter"/>
</dbReference>
<feature type="compositionally biased region" description="Basic residues" evidence="5">
    <location>
        <begin position="347"/>
        <end position="361"/>
    </location>
</feature>
<dbReference type="CDD" id="cd00067">
    <property type="entry name" value="GAL4"/>
    <property type="match status" value="1"/>
</dbReference>
<evidence type="ECO:0000256" key="4">
    <source>
        <dbReference type="ARBA" id="ARBA00023242"/>
    </source>
</evidence>
<feature type="region of interest" description="Disordered" evidence="5">
    <location>
        <begin position="241"/>
        <end position="281"/>
    </location>
</feature>
<dbReference type="EMBL" id="JARJCN010000151">
    <property type="protein sequence ID" value="KAJ7067744.1"/>
    <property type="molecule type" value="Genomic_DNA"/>
</dbReference>
<dbReference type="PANTHER" id="PTHR31069:SF12">
    <property type="entry name" value="TRANSCRIPTION FACTOR DOMAIN-CONTAINING PROTEIN"/>
    <property type="match status" value="1"/>
</dbReference>
<feature type="compositionally biased region" description="Basic and acidic residues" evidence="5">
    <location>
        <begin position="41"/>
        <end position="51"/>
    </location>
</feature>
<dbReference type="GO" id="GO:0005634">
    <property type="term" value="C:nucleus"/>
    <property type="evidence" value="ECO:0007669"/>
    <property type="project" value="TreeGrafter"/>
</dbReference>
<sequence>MPDSSSTLYPPLHTAPDNDGLTMALYADIDYPFPPPAPTSRLHDWPFDPRPRSPLPPPPQLPPRITLAGSLDPTTGTPEHPRLRTAQACVKCRTRKSKCSGDHPACARCLARGLVCEYAKECRVRGPNKAPRSASTSSALSHPASPASSTPCTASAPSSASPLHHQQRRRRRTATLPPGAAPPLASTRPLALPRPHAHHTQTGAEAKRRSLPAALGGLRLLGSPYAGAGGEYVRHGEQARYGDDDGEARYDGDHGEGRYNDADMRAHHGHHGEEDRASRRASYDSYAGEAGYDAFARALDGGHMHHPHAQQLAAAHSFAGGDKHYGHGHDFAFGHEQHHQLLDSEQHHHHHHHLDQHHHQEHHSPHSANPDQFQFSPHLHQAHPPTLHLDVGLGLGLGLGLGRPPSSACGSGASGSGSGTSSGSREGDGEASGSGSGSASASYDGSNPPSAVATAFPHLPFAPHAPAPAQHLTPRPASQGFDAAPLPRAYSPHTYSPHPHSHPGAGTTRRSTRRTCTTARGRGMARRTGGRTARAGLGMRGGSMGSTGSVRGRVRLAGDRGGAEDAEDADMEGGGDADGVGMEGMMQMEGVQVDGEMHMHMGMGMQGGLGLGLGLPLGFGGGMPGGGGGRLRGWVAPGPDVDVDAGGQGVGAEGAVTGGTPVVHVGRARSGGVVPGAGEREREREQERVHGRARAATVGGRGF</sequence>
<keyword evidence="8" id="KW-1185">Reference proteome</keyword>
<feature type="compositionally biased region" description="Low complexity" evidence="5">
    <location>
        <begin position="130"/>
        <end position="162"/>
    </location>
</feature>
<dbReference type="InterPro" id="IPR050675">
    <property type="entry name" value="OAF3"/>
</dbReference>
<feature type="domain" description="Zn(2)-C6 fungal-type" evidence="6">
    <location>
        <begin position="88"/>
        <end position="118"/>
    </location>
</feature>
<feature type="region of interest" description="Disordered" evidence="5">
    <location>
        <begin position="37"/>
        <end position="80"/>
    </location>
</feature>
<reference evidence="7" key="1">
    <citation type="submission" date="2023-03" db="EMBL/GenBank/DDBJ databases">
        <title>Massive genome expansion in bonnet fungi (Mycena s.s.) driven by repeated elements and novel gene families across ecological guilds.</title>
        <authorList>
            <consortium name="Lawrence Berkeley National Laboratory"/>
            <person name="Harder C.B."/>
            <person name="Miyauchi S."/>
            <person name="Viragh M."/>
            <person name="Kuo A."/>
            <person name="Thoen E."/>
            <person name="Andreopoulos B."/>
            <person name="Lu D."/>
            <person name="Skrede I."/>
            <person name="Drula E."/>
            <person name="Henrissat B."/>
            <person name="Morin E."/>
            <person name="Kohler A."/>
            <person name="Barry K."/>
            <person name="LaButti K."/>
            <person name="Morin E."/>
            <person name="Salamov A."/>
            <person name="Lipzen A."/>
            <person name="Mereny Z."/>
            <person name="Hegedus B."/>
            <person name="Baldrian P."/>
            <person name="Stursova M."/>
            <person name="Weitz H."/>
            <person name="Taylor A."/>
            <person name="Grigoriev I.V."/>
            <person name="Nagy L.G."/>
            <person name="Martin F."/>
            <person name="Kauserud H."/>
        </authorList>
    </citation>
    <scope>NUCLEOTIDE SEQUENCE</scope>
    <source>
        <strain evidence="7">CBHHK173m</strain>
    </source>
</reference>
<evidence type="ECO:0000313" key="8">
    <source>
        <dbReference type="Proteomes" id="UP001222325"/>
    </source>
</evidence>
<dbReference type="Gene3D" id="4.10.240.10">
    <property type="entry name" value="Zn(2)-C6 fungal-type DNA-binding domain"/>
    <property type="match status" value="1"/>
</dbReference>
<dbReference type="PROSITE" id="PS50048">
    <property type="entry name" value="ZN2_CY6_FUNGAL_2"/>
    <property type="match status" value="1"/>
</dbReference>
<feature type="compositionally biased region" description="Basic and acidic residues" evidence="5">
    <location>
        <begin position="678"/>
        <end position="690"/>
    </location>
</feature>
<dbReference type="GO" id="GO:0045944">
    <property type="term" value="P:positive regulation of transcription by RNA polymerase II"/>
    <property type="evidence" value="ECO:0007669"/>
    <property type="project" value="TreeGrafter"/>
</dbReference>
<evidence type="ECO:0000256" key="2">
    <source>
        <dbReference type="ARBA" id="ARBA00023125"/>
    </source>
</evidence>
<feature type="region of interest" description="Disordered" evidence="5">
    <location>
        <begin position="343"/>
        <end position="387"/>
    </location>
</feature>
<evidence type="ECO:0000256" key="5">
    <source>
        <dbReference type="SAM" id="MobiDB-lite"/>
    </source>
</evidence>
<feature type="compositionally biased region" description="Low complexity" evidence="5">
    <location>
        <begin position="437"/>
        <end position="446"/>
    </location>
</feature>
<dbReference type="InterPro" id="IPR036864">
    <property type="entry name" value="Zn2-C6_fun-type_DNA-bd_sf"/>
</dbReference>
<dbReference type="GO" id="GO:0000981">
    <property type="term" value="F:DNA-binding transcription factor activity, RNA polymerase II-specific"/>
    <property type="evidence" value="ECO:0007669"/>
    <property type="project" value="InterPro"/>
</dbReference>
<gene>
    <name evidence="7" type="ORF">B0H15DRAFT_1027950</name>
</gene>
<evidence type="ECO:0000256" key="1">
    <source>
        <dbReference type="ARBA" id="ARBA00023015"/>
    </source>
</evidence>
<organism evidence="7 8">
    <name type="scientific">Mycena belliarum</name>
    <dbReference type="NCBI Taxonomy" id="1033014"/>
    <lineage>
        <taxon>Eukaryota</taxon>
        <taxon>Fungi</taxon>
        <taxon>Dikarya</taxon>
        <taxon>Basidiomycota</taxon>
        <taxon>Agaricomycotina</taxon>
        <taxon>Agaricomycetes</taxon>
        <taxon>Agaricomycetidae</taxon>
        <taxon>Agaricales</taxon>
        <taxon>Marasmiineae</taxon>
        <taxon>Mycenaceae</taxon>
        <taxon>Mycena</taxon>
    </lineage>
</organism>
<name>A0AAD6TNQ2_9AGAR</name>
<evidence type="ECO:0000259" key="6">
    <source>
        <dbReference type="PROSITE" id="PS50048"/>
    </source>
</evidence>
<feature type="compositionally biased region" description="Pro residues" evidence="5">
    <location>
        <begin position="52"/>
        <end position="62"/>
    </location>
</feature>
<proteinExistence type="predicted"/>
<comment type="caution">
    <text evidence="7">The sequence shown here is derived from an EMBL/GenBank/DDBJ whole genome shotgun (WGS) entry which is preliminary data.</text>
</comment>
<dbReference type="SUPFAM" id="SSF57701">
    <property type="entry name" value="Zn2/Cys6 DNA-binding domain"/>
    <property type="match status" value="1"/>
</dbReference>
<dbReference type="Proteomes" id="UP001222325">
    <property type="component" value="Unassembled WGS sequence"/>
</dbReference>
<keyword evidence="4" id="KW-0539">Nucleus</keyword>
<evidence type="ECO:0000313" key="7">
    <source>
        <dbReference type="EMBL" id="KAJ7067744.1"/>
    </source>
</evidence>
<feature type="compositionally biased region" description="Low complexity" evidence="5">
    <location>
        <begin position="174"/>
        <end position="185"/>
    </location>
</feature>
<feature type="region of interest" description="Disordered" evidence="5">
    <location>
        <begin position="125"/>
        <end position="209"/>
    </location>
</feature>
<evidence type="ECO:0000256" key="3">
    <source>
        <dbReference type="ARBA" id="ARBA00023163"/>
    </source>
</evidence>
<dbReference type="PROSITE" id="PS00463">
    <property type="entry name" value="ZN2_CY6_FUNGAL_1"/>
    <property type="match status" value="1"/>
</dbReference>
<dbReference type="GO" id="GO:0008270">
    <property type="term" value="F:zinc ion binding"/>
    <property type="evidence" value="ECO:0007669"/>
    <property type="project" value="InterPro"/>
</dbReference>
<dbReference type="Pfam" id="PF00172">
    <property type="entry name" value="Zn_clus"/>
    <property type="match status" value="1"/>
</dbReference>